<keyword evidence="9" id="KW-1185">Reference proteome</keyword>
<evidence type="ECO:0000256" key="3">
    <source>
        <dbReference type="ARBA" id="ARBA00022723"/>
    </source>
</evidence>
<evidence type="ECO:0000313" key="9">
    <source>
        <dbReference type="Proteomes" id="UP001521785"/>
    </source>
</evidence>
<dbReference type="Gene3D" id="3.40.50.720">
    <property type="entry name" value="NAD(P)-binding Rossmann-like Domain"/>
    <property type="match status" value="1"/>
</dbReference>
<name>A0ABR3QHB5_9PLEO</name>
<dbReference type="PANTHER" id="PTHR24305">
    <property type="entry name" value="CYTOCHROME P450"/>
    <property type="match status" value="1"/>
</dbReference>
<evidence type="ECO:0008006" key="10">
    <source>
        <dbReference type="Google" id="ProtNLM"/>
    </source>
</evidence>
<dbReference type="InterPro" id="IPR002401">
    <property type="entry name" value="Cyt_P450_E_grp-I"/>
</dbReference>
<evidence type="ECO:0000313" key="8">
    <source>
        <dbReference type="EMBL" id="KAL1591551.1"/>
    </source>
</evidence>
<evidence type="ECO:0000256" key="7">
    <source>
        <dbReference type="RuleBase" id="RU000461"/>
    </source>
</evidence>
<dbReference type="SUPFAM" id="SSF48264">
    <property type="entry name" value="Cytochrome P450"/>
    <property type="match status" value="1"/>
</dbReference>
<dbReference type="EMBL" id="JAKJXO020000024">
    <property type="protein sequence ID" value="KAL1591551.1"/>
    <property type="molecule type" value="Genomic_DNA"/>
</dbReference>
<sequence>MHSEIASTSLTTLNGWWIQKVREIRASNDPERVKSTIFGGVLSSSLPDEEKTDFRLASETQLVVFAGEGTTAHTLSAAVFELLSNPATLEKAKAELTAAIPEADEIISFAKLDGLSYFNAIIQETIRLHPGVVSRQWRESPEPLIYKDQRRGVEYVIPPDVSYSMTPLILHHDPSVFENPREFQPQRWIDNPKLSRAFMGFSRGPRSCIGLNLARREIAVLLATLVLKYDLYRGQKGCTLELYDTVRGRDIDCNGEYIIPAPAKGLGYGLAEIYLARPNHIVIGAVRKPGTSTALKALPTGEGSSLVVVKIDSVSETDPATAIEEVKSQGITALDIVIASAGISQVFPQVHEVELSNLLEHLQVNVFGVILLFKAVRPLLLAAKEPKFVTLGTSAASLSEMATRNFPNSVYGTSKVALNYITLKTHFENPTLTAFPLDPGWVQTDMGNTGAQTLGLEKAEIEVDVSVSGMIKVIDAANRENTSGKFMSYDGTSKPW</sequence>
<dbReference type="Pfam" id="PF00106">
    <property type="entry name" value="adh_short"/>
    <property type="match status" value="1"/>
</dbReference>
<dbReference type="Gene3D" id="1.10.630.10">
    <property type="entry name" value="Cytochrome P450"/>
    <property type="match status" value="1"/>
</dbReference>
<comment type="cofactor">
    <cofactor evidence="1">
        <name>heme</name>
        <dbReference type="ChEBI" id="CHEBI:30413"/>
    </cofactor>
</comment>
<reference evidence="8 9" key="1">
    <citation type="submission" date="2024-02" db="EMBL/GenBank/DDBJ databases">
        <title>De novo assembly and annotation of 12 fungi associated with fruit tree decline syndrome in Ontario, Canada.</title>
        <authorList>
            <person name="Sulman M."/>
            <person name="Ellouze W."/>
            <person name="Ilyukhin E."/>
        </authorList>
    </citation>
    <scope>NUCLEOTIDE SEQUENCE [LARGE SCALE GENOMIC DNA]</scope>
    <source>
        <strain evidence="8 9">M42-189</strain>
    </source>
</reference>
<evidence type="ECO:0000256" key="5">
    <source>
        <dbReference type="ARBA" id="ARBA00023004"/>
    </source>
</evidence>
<dbReference type="InterPro" id="IPR017972">
    <property type="entry name" value="Cyt_P450_CS"/>
</dbReference>
<dbReference type="Proteomes" id="UP001521785">
    <property type="component" value="Unassembled WGS sequence"/>
</dbReference>
<keyword evidence="4 7" id="KW-0560">Oxidoreductase</keyword>
<evidence type="ECO:0000256" key="1">
    <source>
        <dbReference type="ARBA" id="ARBA00001971"/>
    </source>
</evidence>
<keyword evidence="7" id="KW-0349">Heme</keyword>
<dbReference type="PANTHER" id="PTHR24305:SF157">
    <property type="entry name" value="N-ACETYLTRYPTOPHAN 6-HYDROXYLASE IVOC-RELATED"/>
    <property type="match status" value="1"/>
</dbReference>
<accession>A0ABR3QHB5</accession>
<dbReference type="InterPro" id="IPR036396">
    <property type="entry name" value="Cyt_P450_sf"/>
</dbReference>
<comment type="similarity">
    <text evidence="2 7">Belongs to the cytochrome P450 family.</text>
</comment>
<dbReference type="PRINTS" id="PR00385">
    <property type="entry name" value="P450"/>
</dbReference>
<keyword evidence="6 7" id="KW-0503">Monooxygenase</keyword>
<evidence type="ECO:0000256" key="6">
    <source>
        <dbReference type="ARBA" id="ARBA00023033"/>
    </source>
</evidence>
<dbReference type="CDD" id="cd05325">
    <property type="entry name" value="carb_red_sniffer_like_SDR_c"/>
    <property type="match status" value="1"/>
</dbReference>
<dbReference type="InterPro" id="IPR002347">
    <property type="entry name" value="SDR_fam"/>
</dbReference>
<keyword evidence="5 7" id="KW-0408">Iron</keyword>
<dbReference type="InterPro" id="IPR050121">
    <property type="entry name" value="Cytochrome_P450_monoxygenase"/>
</dbReference>
<evidence type="ECO:0000256" key="4">
    <source>
        <dbReference type="ARBA" id="ARBA00023002"/>
    </source>
</evidence>
<dbReference type="InterPro" id="IPR036291">
    <property type="entry name" value="NAD(P)-bd_dom_sf"/>
</dbReference>
<gene>
    <name evidence="8" type="ORF">SLS60_011799</name>
</gene>
<dbReference type="SUPFAM" id="SSF51735">
    <property type="entry name" value="NAD(P)-binding Rossmann-fold domains"/>
    <property type="match status" value="1"/>
</dbReference>
<organism evidence="8 9">
    <name type="scientific">Paraconiothyrium brasiliense</name>
    <dbReference type="NCBI Taxonomy" id="300254"/>
    <lineage>
        <taxon>Eukaryota</taxon>
        <taxon>Fungi</taxon>
        <taxon>Dikarya</taxon>
        <taxon>Ascomycota</taxon>
        <taxon>Pezizomycotina</taxon>
        <taxon>Dothideomycetes</taxon>
        <taxon>Pleosporomycetidae</taxon>
        <taxon>Pleosporales</taxon>
        <taxon>Massarineae</taxon>
        <taxon>Didymosphaeriaceae</taxon>
        <taxon>Paraconiothyrium</taxon>
    </lineage>
</organism>
<dbReference type="PROSITE" id="PS00086">
    <property type="entry name" value="CYTOCHROME_P450"/>
    <property type="match status" value="1"/>
</dbReference>
<dbReference type="InterPro" id="IPR001128">
    <property type="entry name" value="Cyt_P450"/>
</dbReference>
<comment type="caution">
    <text evidence="8">The sequence shown here is derived from an EMBL/GenBank/DDBJ whole genome shotgun (WGS) entry which is preliminary data.</text>
</comment>
<evidence type="ECO:0000256" key="2">
    <source>
        <dbReference type="ARBA" id="ARBA00010617"/>
    </source>
</evidence>
<protein>
    <recommendedName>
        <fullName evidence="10">Cytochrome P450</fullName>
    </recommendedName>
</protein>
<dbReference type="Pfam" id="PF00067">
    <property type="entry name" value="p450"/>
    <property type="match status" value="1"/>
</dbReference>
<keyword evidence="3 7" id="KW-0479">Metal-binding</keyword>
<dbReference type="PRINTS" id="PR00463">
    <property type="entry name" value="EP450I"/>
</dbReference>
<proteinExistence type="inferred from homology"/>